<evidence type="ECO:0000313" key="9">
    <source>
        <dbReference type="Proteomes" id="UP000055611"/>
    </source>
</evidence>
<accession>A0A126QRY8</accession>
<feature type="transmembrane region" description="Helical" evidence="6">
    <location>
        <begin position="232"/>
        <end position="252"/>
    </location>
</feature>
<dbReference type="InterPro" id="IPR001851">
    <property type="entry name" value="ABC_transp_permease"/>
</dbReference>
<feature type="transmembrane region" description="Helical" evidence="6">
    <location>
        <begin position="29"/>
        <end position="50"/>
    </location>
</feature>
<dbReference type="OrthoDB" id="9780757at2"/>
<reference evidence="7 9" key="1">
    <citation type="journal article" date="2016" name="Front. Microbiol.">
        <title>Genome Sequence of the Piezophilic, Mesophilic Sulfate-Reducing Bacterium Desulfovibrio indicus J2T.</title>
        <authorList>
            <person name="Cao J."/>
            <person name="Maignien L."/>
            <person name="Shao Z."/>
            <person name="Alain K."/>
            <person name="Jebbar M."/>
        </authorList>
    </citation>
    <scope>NUCLEOTIDE SEQUENCE [LARGE SCALE GENOMIC DNA]</scope>
    <source>
        <strain evidence="7 9">J2</strain>
    </source>
</reference>
<feature type="transmembrane region" description="Helical" evidence="6">
    <location>
        <begin position="7"/>
        <end position="23"/>
    </location>
</feature>
<evidence type="ECO:0000256" key="3">
    <source>
        <dbReference type="ARBA" id="ARBA00022692"/>
    </source>
</evidence>
<feature type="transmembrane region" description="Helical" evidence="6">
    <location>
        <begin position="272"/>
        <end position="294"/>
    </location>
</feature>
<keyword evidence="4 6" id="KW-1133">Transmembrane helix</keyword>
<dbReference type="Proteomes" id="UP000055611">
    <property type="component" value="Chromosome"/>
</dbReference>
<evidence type="ECO:0000313" key="10">
    <source>
        <dbReference type="Proteomes" id="UP000295506"/>
    </source>
</evidence>
<evidence type="ECO:0000256" key="4">
    <source>
        <dbReference type="ARBA" id="ARBA00022989"/>
    </source>
</evidence>
<feature type="transmembrane region" description="Helical" evidence="6">
    <location>
        <begin position="179"/>
        <end position="197"/>
    </location>
</feature>
<dbReference type="GO" id="GO:0015658">
    <property type="term" value="F:branched-chain amino acid transmembrane transporter activity"/>
    <property type="evidence" value="ECO:0007669"/>
    <property type="project" value="InterPro"/>
</dbReference>
<dbReference type="KEGG" id="dej:AWY79_17835"/>
<evidence type="ECO:0000256" key="5">
    <source>
        <dbReference type="ARBA" id="ARBA00023136"/>
    </source>
</evidence>
<evidence type="ECO:0000256" key="6">
    <source>
        <dbReference type="SAM" id="Phobius"/>
    </source>
</evidence>
<dbReference type="RefSeq" id="WP_066806801.1">
    <property type="nucleotide sequence ID" value="NZ_CP014206.1"/>
</dbReference>
<dbReference type="CDD" id="cd06581">
    <property type="entry name" value="TM_PBP1_LivM_like"/>
    <property type="match status" value="1"/>
</dbReference>
<evidence type="ECO:0000256" key="1">
    <source>
        <dbReference type="ARBA" id="ARBA00004651"/>
    </source>
</evidence>
<dbReference type="EMBL" id="SOBK01000017">
    <property type="protein sequence ID" value="TDT82068.1"/>
    <property type="molecule type" value="Genomic_DNA"/>
</dbReference>
<evidence type="ECO:0000256" key="2">
    <source>
        <dbReference type="ARBA" id="ARBA00022475"/>
    </source>
</evidence>
<proteinExistence type="predicted"/>
<dbReference type="Proteomes" id="UP000295506">
    <property type="component" value="Unassembled WGS sequence"/>
</dbReference>
<dbReference type="Pfam" id="PF02653">
    <property type="entry name" value="BPD_transp_2"/>
    <property type="match status" value="1"/>
</dbReference>
<dbReference type="PANTHER" id="PTHR30482:SF10">
    <property type="entry name" value="HIGH-AFFINITY BRANCHED-CHAIN AMINO ACID TRANSPORT PROTEIN BRAE"/>
    <property type="match status" value="1"/>
</dbReference>
<feature type="transmembrane region" description="Helical" evidence="6">
    <location>
        <begin position="62"/>
        <end position="81"/>
    </location>
</feature>
<organism evidence="8 10">
    <name type="scientific">Pseudodesulfovibrio indicus</name>
    <dbReference type="NCBI Taxonomy" id="1716143"/>
    <lineage>
        <taxon>Bacteria</taxon>
        <taxon>Pseudomonadati</taxon>
        <taxon>Thermodesulfobacteriota</taxon>
        <taxon>Desulfovibrionia</taxon>
        <taxon>Desulfovibrionales</taxon>
        <taxon>Desulfovibrionaceae</taxon>
    </lineage>
</organism>
<keyword evidence="9" id="KW-1185">Reference proteome</keyword>
<dbReference type="InterPro" id="IPR043428">
    <property type="entry name" value="LivM-like"/>
</dbReference>
<keyword evidence="2" id="KW-1003">Cell membrane</keyword>
<dbReference type="AlphaFoldDB" id="A0A126QRY8"/>
<sequence length="364" mass="39735">MQKYSLNILMAAAAVILILLAQFRILDNYIQAVIMFVGINIIMSTSLNLVNGNMGEFTCGHAAFMCVGAYVASILSVLFYGNKFGDPMLPEASAVFVFPFIILAGGAMAALSSILVALPSFKTRDDYLAIITIAVNYMVISAIENMDFVGGSRGFQGMKDTVWAMVDNTPGWLSMGKDFPWVLFYVIAFTVFNIWVIRRFITSTYGKGVNAVCQDETAAEIMSVNTNKIKTVNFMIAAGLAGCAGGLFAHIIGYVNPQSFNILKSTEAMVMVYLGGMGSLSGAVISAVVFTALLEILRSQALMDFLLAPATFIFPDWEPSAGVIKWVMIPLLLVLIMQFRPEGIMGNKELSDVFPKLKKFYTFK</sequence>
<name>A0A126QRY8_9BACT</name>
<evidence type="ECO:0000313" key="7">
    <source>
        <dbReference type="EMBL" id="AMK12830.1"/>
    </source>
</evidence>
<reference evidence="8 10" key="2">
    <citation type="submission" date="2019-03" db="EMBL/GenBank/DDBJ databases">
        <title>Genomic Encyclopedia of Type Strains, Phase IV (KMG-IV): sequencing the most valuable type-strain genomes for metagenomic binning, comparative biology and taxonomic classification.</title>
        <authorList>
            <person name="Goeker M."/>
        </authorList>
    </citation>
    <scope>NUCLEOTIDE SEQUENCE [LARGE SCALE GENOMIC DNA]</scope>
    <source>
        <strain evidence="8 10">DSM 101483</strain>
    </source>
</reference>
<dbReference type="GO" id="GO:0005886">
    <property type="term" value="C:plasma membrane"/>
    <property type="evidence" value="ECO:0007669"/>
    <property type="project" value="UniProtKB-SubCell"/>
</dbReference>
<protein>
    <submittedName>
        <fullName evidence="8">Amino acid/amide ABC transporter membrane protein 2 (HAAT family)</fullName>
    </submittedName>
    <submittedName>
        <fullName evidence="7">Branched-chain amino acid ABC transporter permease</fullName>
    </submittedName>
</protein>
<evidence type="ECO:0000313" key="8">
    <source>
        <dbReference type="EMBL" id="TDT82068.1"/>
    </source>
</evidence>
<feature type="transmembrane region" description="Helical" evidence="6">
    <location>
        <begin position="127"/>
        <end position="143"/>
    </location>
</feature>
<keyword evidence="3 6" id="KW-0812">Transmembrane</keyword>
<dbReference type="PANTHER" id="PTHR30482">
    <property type="entry name" value="HIGH-AFFINITY BRANCHED-CHAIN AMINO ACID TRANSPORT SYSTEM PERMEASE"/>
    <property type="match status" value="1"/>
</dbReference>
<keyword evidence="5 6" id="KW-0472">Membrane</keyword>
<gene>
    <name evidence="7" type="ORF">AWY79_17835</name>
    <name evidence="8" type="ORF">EDC59_11747</name>
</gene>
<comment type="subcellular location">
    <subcellularLocation>
        <location evidence="1">Cell membrane</location>
        <topology evidence="1">Multi-pass membrane protein</topology>
    </subcellularLocation>
</comment>
<feature type="transmembrane region" description="Helical" evidence="6">
    <location>
        <begin position="93"/>
        <end position="118"/>
    </location>
</feature>
<dbReference type="EMBL" id="CP014206">
    <property type="protein sequence ID" value="AMK12830.1"/>
    <property type="molecule type" value="Genomic_DNA"/>
</dbReference>